<comment type="caution">
    <text evidence="1">The sequence shown here is derived from an EMBL/GenBank/DDBJ whole genome shotgun (WGS) entry which is preliminary data.</text>
</comment>
<name>A0ABS3PZZ1_9FLAO</name>
<accession>A0ABS3PZZ1</accession>
<protein>
    <submittedName>
        <fullName evidence="1">Uncharacterized protein</fullName>
    </submittedName>
</protein>
<sequence length="124" mass="13968">MTSSIITNRVKVHIPAGQRAQTEYVTLEKGKCVGVHYIPFSDERPAFPVEMSVRDPQSNTIIEPADYRDFQHKGGGYIQGMKQVGFETNNNKFQVSLLADNALTQDFTGELLFTIQRNVTCNQE</sequence>
<evidence type="ECO:0000313" key="2">
    <source>
        <dbReference type="Proteomes" id="UP000681610"/>
    </source>
</evidence>
<dbReference type="RefSeq" id="WP_208059259.1">
    <property type="nucleotide sequence ID" value="NZ_CAUQMC010000012.1"/>
</dbReference>
<organism evidence="1 2">
    <name type="scientific">Capnocytophaga bilenii</name>
    <dbReference type="NCBI Taxonomy" id="2819369"/>
    <lineage>
        <taxon>Bacteria</taxon>
        <taxon>Pseudomonadati</taxon>
        <taxon>Bacteroidota</taxon>
        <taxon>Flavobacteriia</taxon>
        <taxon>Flavobacteriales</taxon>
        <taxon>Flavobacteriaceae</taxon>
        <taxon>Capnocytophaga</taxon>
    </lineage>
</organism>
<evidence type="ECO:0000313" key="1">
    <source>
        <dbReference type="EMBL" id="MBO1884845.1"/>
    </source>
</evidence>
<dbReference type="Proteomes" id="UP000681610">
    <property type="component" value="Unassembled WGS sequence"/>
</dbReference>
<gene>
    <name evidence="1" type="ORF">J4N46_10585</name>
</gene>
<reference evidence="1 2" key="1">
    <citation type="submission" date="2021-03" db="EMBL/GenBank/DDBJ databases">
        <title>Isolation and description of Capnocytophaga bilenii sp. nov., a novel Capnocytophaga species, isolated from a gingivitis subject.</title>
        <authorList>
            <person name="Antezack A."/>
            <person name="Monnet-Corti V."/>
            <person name="La Scola B."/>
        </authorList>
    </citation>
    <scope>NUCLEOTIDE SEQUENCE [LARGE SCALE GENOMIC DNA]</scope>
    <source>
        <strain evidence="1 2">Marseille-Q4570</strain>
    </source>
</reference>
<dbReference type="EMBL" id="JAGDYP010000008">
    <property type="protein sequence ID" value="MBO1884845.1"/>
    <property type="molecule type" value="Genomic_DNA"/>
</dbReference>
<proteinExistence type="predicted"/>
<keyword evidence="2" id="KW-1185">Reference proteome</keyword>